<protein>
    <submittedName>
        <fullName evidence="2">Uncharacterized protein</fullName>
    </submittedName>
</protein>
<sequence>MPLTEHKLTTFYYSTSTPNPNNAVSATKASAKSSKSALQSNTSNPATESAGAGYTLPVATAQHALLDTDNTALKHEDPPFEIWIRALLATIGSLTRSLRIGFRRG</sequence>
<dbReference type="Proteomes" id="UP001056384">
    <property type="component" value="Chromosome 3"/>
</dbReference>
<feature type="region of interest" description="Disordered" evidence="1">
    <location>
        <begin position="22"/>
        <end position="51"/>
    </location>
</feature>
<dbReference type="AlphaFoldDB" id="A0A9Q9EIX1"/>
<feature type="compositionally biased region" description="Polar residues" evidence="1">
    <location>
        <begin position="38"/>
        <end position="47"/>
    </location>
</feature>
<evidence type="ECO:0000313" key="3">
    <source>
        <dbReference type="Proteomes" id="UP001056384"/>
    </source>
</evidence>
<evidence type="ECO:0000313" key="2">
    <source>
        <dbReference type="EMBL" id="USW50778.1"/>
    </source>
</evidence>
<proteinExistence type="predicted"/>
<keyword evidence="3" id="KW-1185">Reference proteome</keyword>
<accession>A0A9Q9EIX1</accession>
<feature type="compositionally biased region" description="Low complexity" evidence="1">
    <location>
        <begin position="23"/>
        <end position="37"/>
    </location>
</feature>
<gene>
    <name evidence="2" type="ORF">Slin15195_G040970</name>
</gene>
<dbReference type="EMBL" id="CP099420">
    <property type="protein sequence ID" value="USW50778.1"/>
    <property type="molecule type" value="Genomic_DNA"/>
</dbReference>
<evidence type="ECO:0000256" key="1">
    <source>
        <dbReference type="SAM" id="MobiDB-lite"/>
    </source>
</evidence>
<name>A0A9Q9EIX1_9PEZI</name>
<organism evidence="2 3">
    <name type="scientific">Septoria linicola</name>
    <dbReference type="NCBI Taxonomy" id="215465"/>
    <lineage>
        <taxon>Eukaryota</taxon>
        <taxon>Fungi</taxon>
        <taxon>Dikarya</taxon>
        <taxon>Ascomycota</taxon>
        <taxon>Pezizomycotina</taxon>
        <taxon>Dothideomycetes</taxon>
        <taxon>Dothideomycetidae</taxon>
        <taxon>Mycosphaerellales</taxon>
        <taxon>Mycosphaerellaceae</taxon>
        <taxon>Septoria</taxon>
    </lineage>
</organism>
<reference evidence="2" key="1">
    <citation type="submission" date="2022-06" db="EMBL/GenBank/DDBJ databases">
        <title>Complete genome sequences of two strains of the flax pathogen Septoria linicola.</title>
        <authorList>
            <person name="Lapalu N."/>
            <person name="Simon A."/>
            <person name="Demenou B."/>
            <person name="Paumier D."/>
            <person name="Guillot M.-P."/>
            <person name="Gout L."/>
            <person name="Valade R."/>
        </authorList>
    </citation>
    <scope>NUCLEOTIDE SEQUENCE</scope>
    <source>
        <strain evidence="2">SE15195</strain>
    </source>
</reference>